<feature type="binding site" description="covalent" evidence="11">
    <location>
        <position position="290"/>
    </location>
    <ligand>
        <name>heme c</name>
        <dbReference type="ChEBI" id="CHEBI:61717"/>
        <label>3</label>
    </ligand>
</feature>
<reference evidence="14 15" key="1">
    <citation type="submission" date="2020-08" db="EMBL/GenBank/DDBJ databases">
        <title>Above-ground endophytic microbial communities from plants in different locations in the United States.</title>
        <authorList>
            <person name="Frank C."/>
        </authorList>
    </citation>
    <scope>NUCLEOTIDE SEQUENCE [LARGE SCALE GENOMIC DNA]</scope>
    <source>
        <strain evidence="14 15">WP4_2_2</strain>
    </source>
</reference>
<evidence type="ECO:0000256" key="11">
    <source>
        <dbReference type="PIRSR" id="PIRSR000018-50"/>
    </source>
</evidence>
<dbReference type="AlphaFoldDB" id="A0A7W9TZU1"/>
<dbReference type="Pfam" id="PF00034">
    <property type="entry name" value="Cytochrom_C"/>
    <property type="match status" value="3"/>
</dbReference>
<dbReference type="GO" id="GO:0016614">
    <property type="term" value="F:oxidoreductase activity, acting on CH-OH group of donors"/>
    <property type="evidence" value="ECO:0007669"/>
    <property type="project" value="InterPro"/>
</dbReference>
<dbReference type="InterPro" id="IPR009056">
    <property type="entry name" value="Cyt_c-like_dom"/>
</dbReference>
<keyword evidence="8" id="KW-0249">Electron transport</keyword>
<feature type="binding site" description="axial binding residue" evidence="12">
    <location>
        <position position="18"/>
    </location>
    <ligand>
        <name>heme c</name>
        <dbReference type="ChEBI" id="CHEBI:61717"/>
        <label>1</label>
    </ligand>
    <ligandPart>
        <name>Fe</name>
        <dbReference type="ChEBI" id="CHEBI:18248"/>
    </ligandPart>
</feature>
<evidence type="ECO:0000256" key="5">
    <source>
        <dbReference type="ARBA" id="ARBA00022723"/>
    </source>
</evidence>
<name>A0A7W9TZU1_9BURK</name>
<keyword evidence="2" id="KW-0813">Transport</keyword>
<dbReference type="PROSITE" id="PS51007">
    <property type="entry name" value="CYTC"/>
    <property type="match status" value="3"/>
</dbReference>
<feature type="binding site" description="covalent" evidence="11">
    <location>
        <position position="293"/>
    </location>
    <ligand>
        <name>heme c</name>
        <dbReference type="ChEBI" id="CHEBI:61717"/>
        <label>3</label>
    </ligand>
</feature>
<dbReference type="GO" id="GO:0009055">
    <property type="term" value="F:electron transfer activity"/>
    <property type="evidence" value="ECO:0007669"/>
    <property type="project" value="InterPro"/>
</dbReference>
<evidence type="ECO:0000256" key="3">
    <source>
        <dbReference type="ARBA" id="ARBA00022475"/>
    </source>
</evidence>
<comment type="subcellular location">
    <subcellularLocation>
        <location evidence="1">Cell membrane</location>
    </subcellularLocation>
</comment>
<feature type="domain" description="Cytochrome c" evidence="13">
    <location>
        <begin position="1"/>
        <end position="103"/>
    </location>
</feature>
<keyword evidence="10" id="KW-0472">Membrane</keyword>
<feature type="binding site" description="covalent" evidence="11">
    <location>
        <position position="14"/>
    </location>
    <ligand>
        <name>heme c</name>
        <dbReference type="ChEBI" id="CHEBI:61717"/>
        <label>1</label>
    </ligand>
</feature>
<evidence type="ECO:0000256" key="10">
    <source>
        <dbReference type="ARBA" id="ARBA00023136"/>
    </source>
</evidence>
<dbReference type="InterPro" id="IPR014353">
    <property type="entry name" value="Membr-bd_ADH_cyt_c"/>
</dbReference>
<dbReference type="RefSeq" id="WP_260175342.1">
    <property type="nucleotide sequence ID" value="NZ_JACHBW010000012.1"/>
</dbReference>
<feature type="binding site" description="axial binding residue" evidence="12">
    <location>
        <position position="294"/>
    </location>
    <ligand>
        <name>heme c</name>
        <dbReference type="ChEBI" id="CHEBI:61717"/>
        <label>3</label>
    </ligand>
    <ligandPart>
        <name>Fe</name>
        <dbReference type="ChEBI" id="CHEBI:18248"/>
    </ligandPart>
</feature>
<evidence type="ECO:0000256" key="9">
    <source>
        <dbReference type="ARBA" id="ARBA00023004"/>
    </source>
</evidence>
<comment type="caution">
    <text evidence="14">The sequence shown here is derived from an EMBL/GenBank/DDBJ whole genome shotgun (WGS) entry which is preliminary data.</text>
</comment>
<evidence type="ECO:0000256" key="1">
    <source>
        <dbReference type="ARBA" id="ARBA00004236"/>
    </source>
</evidence>
<feature type="domain" description="Cytochrome c" evidence="13">
    <location>
        <begin position="277"/>
        <end position="367"/>
    </location>
</feature>
<evidence type="ECO:0000313" key="15">
    <source>
        <dbReference type="Proteomes" id="UP000571554"/>
    </source>
</evidence>
<evidence type="ECO:0000259" key="13">
    <source>
        <dbReference type="PROSITE" id="PS51007"/>
    </source>
</evidence>
<keyword evidence="15" id="KW-1185">Reference proteome</keyword>
<organism evidence="14 15">
    <name type="scientific">Paraburkholderia bannensis</name>
    <dbReference type="NCBI Taxonomy" id="765414"/>
    <lineage>
        <taxon>Bacteria</taxon>
        <taxon>Pseudomonadati</taxon>
        <taxon>Pseudomonadota</taxon>
        <taxon>Betaproteobacteria</taxon>
        <taxon>Burkholderiales</taxon>
        <taxon>Burkholderiaceae</taxon>
        <taxon>Paraburkholderia</taxon>
    </lineage>
</organism>
<feature type="binding site" description="covalent" evidence="11">
    <location>
        <position position="164"/>
    </location>
    <ligand>
        <name>heme c</name>
        <dbReference type="ChEBI" id="CHEBI:61717"/>
        <label>2</label>
    </ligand>
</feature>
<dbReference type="Proteomes" id="UP000571554">
    <property type="component" value="Unassembled WGS sequence"/>
</dbReference>
<dbReference type="InterPro" id="IPR036909">
    <property type="entry name" value="Cyt_c-like_dom_sf"/>
</dbReference>
<keyword evidence="4 11" id="KW-0349">Heme</keyword>
<dbReference type="PRINTS" id="PR00605">
    <property type="entry name" value="CYTCHROMECIC"/>
</dbReference>
<feature type="binding site" description="axial binding residue" evidence="12">
    <location>
        <position position="165"/>
    </location>
    <ligand>
        <name>heme c</name>
        <dbReference type="ChEBI" id="CHEBI:61717"/>
        <label>2</label>
    </ligand>
    <ligandPart>
        <name>Fe</name>
        <dbReference type="ChEBI" id="CHEBI:18248"/>
    </ligandPart>
</feature>
<feature type="binding site" description="covalent" evidence="11">
    <location>
        <position position="161"/>
    </location>
    <ligand>
        <name>heme c</name>
        <dbReference type="ChEBI" id="CHEBI:61717"/>
        <label>2</label>
    </ligand>
</feature>
<evidence type="ECO:0000256" key="4">
    <source>
        <dbReference type="ARBA" id="ARBA00022617"/>
    </source>
</evidence>
<dbReference type="PANTHER" id="PTHR35008">
    <property type="entry name" value="BLL4482 PROTEIN-RELATED"/>
    <property type="match status" value="1"/>
</dbReference>
<sequence>MIHQGAYLARAGDCMACHSATGRKPYAGGLAIESGLGTIYSTNITPGARHGIGQYTEAQFANALRKGVRADGTNLYPAMPYPSYAKLTDADVHALYVYFMKGVAAVDDPAPVTRLSFPFNQRWGMALWNWAFSSDQPFIAPANANAEVQRGAYLVEGLGHCGSCHTPRGVAMNEKAFDGGDVRYLSGGSLNGWSVPALRGIAKWSRADIVDYLQMGRNSKASVAGEMTSVVYNSTSHLSDADLNAIAAYLQSLGGDAVVASAQAASSDTAAHLTAAKNLTLGERLYLDNCSACHFVHGGGAPRVFPRLDGASVVNASSPDALLHVILAGAKTPSTAKAPSVLPMPGFAARLNDDEVAALATFVRGGWTNRAAAVDAGEVRKVRAALAAK</sequence>
<keyword evidence="6" id="KW-0732">Signal</keyword>
<dbReference type="GO" id="GO:0020037">
    <property type="term" value="F:heme binding"/>
    <property type="evidence" value="ECO:0007669"/>
    <property type="project" value="InterPro"/>
</dbReference>
<dbReference type="EMBL" id="JACHBW010000012">
    <property type="protein sequence ID" value="MBB6104446.1"/>
    <property type="molecule type" value="Genomic_DNA"/>
</dbReference>
<keyword evidence="5 12" id="KW-0479">Metal-binding</keyword>
<dbReference type="GO" id="GO:0005886">
    <property type="term" value="C:plasma membrane"/>
    <property type="evidence" value="ECO:0007669"/>
    <property type="project" value="UniProtKB-SubCell"/>
</dbReference>
<dbReference type="SUPFAM" id="SSF46626">
    <property type="entry name" value="Cytochrome c"/>
    <property type="match status" value="3"/>
</dbReference>
<keyword evidence="3" id="KW-1003">Cell membrane</keyword>
<dbReference type="InterPro" id="IPR008168">
    <property type="entry name" value="Cyt_C_IC"/>
</dbReference>
<keyword evidence="7" id="KW-0677">Repeat</keyword>
<feature type="domain" description="Cytochrome c" evidence="13">
    <location>
        <begin position="146"/>
        <end position="254"/>
    </location>
</feature>
<dbReference type="InterPro" id="IPR051459">
    <property type="entry name" value="Cytochrome_c-type_DH"/>
</dbReference>
<evidence type="ECO:0000256" key="6">
    <source>
        <dbReference type="ARBA" id="ARBA00022729"/>
    </source>
</evidence>
<evidence type="ECO:0000313" key="14">
    <source>
        <dbReference type="EMBL" id="MBB6104446.1"/>
    </source>
</evidence>
<dbReference type="PIRSF" id="PIRSF000018">
    <property type="entry name" value="Mb_ADH_cyt_c"/>
    <property type="match status" value="1"/>
</dbReference>
<evidence type="ECO:0000256" key="12">
    <source>
        <dbReference type="PIRSR" id="PIRSR000018-51"/>
    </source>
</evidence>
<comment type="cofactor">
    <cofactor evidence="11">
        <name>heme c</name>
        <dbReference type="ChEBI" id="CHEBI:61717"/>
    </cofactor>
    <text evidence="11">Binds 3 heme c groups covalently per subunit.</text>
</comment>
<protein>
    <submittedName>
        <fullName evidence="14">Mono/diheme cytochrome c family protein</fullName>
    </submittedName>
</protein>
<evidence type="ECO:0000256" key="7">
    <source>
        <dbReference type="ARBA" id="ARBA00022737"/>
    </source>
</evidence>
<dbReference type="PANTHER" id="PTHR35008:SF8">
    <property type="entry name" value="ALCOHOL DEHYDROGENASE CYTOCHROME C SUBUNIT"/>
    <property type="match status" value="1"/>
</dbReference>
<proteinExistence type="predicted"/>
<dbReference type="GO" id="GO:0005506">
    <property type="term" value="F:iron ion binding"/>
    <property type="evidence" value="ECO:0007669"/>
    <property type="project" value="InterPro"/>
</dbReference>
<feature type="binding site" description="covalent" evidence="11">
    <location>
        <position position="17"/>
    </location>
    <ligand>
        <name>heme c</name>
        <dbReference type="ChEBI" id="CHEBI:61717"/>
        <label>1</label>
    </ligand>
</feature>
<gene>
    <name evidence="14" type="ORF">F4827_004305</name>
</gene>
<evidence type="ECO:0000256" key="2">
    <source>
        <dbReference type="ARBA" id="ARBA00022448"/>
    </source>
</evidence>
<dbReference type="Gene3D" id="1.10.760.10">
    <property type="entry name" value="Cytochrome c-like domain"/>
    <property type="match status" value="3"/>
</dbReference>
<evidence type="ECO:0000256" key="8">
    <source>
        <dbReference type="ARBA" id="ARBA00022982"/>
    </source>
</evidence>
<accession>A0A7W9TZU1</accession>
<keyword evidence="9 12" id="KW-0408">Iron</keyword>